<evidence type="ECO:0000313" key="8">
    <source>
        <dbReference type="EnsemblMetazoa" id="Aqu2.1.22186_001"/>
    </source>
</evidence>
<dbReference type="Pfam" id="PF17917">
    <property type="entry name" value="RT_RNaseH"/>
    <property type="match status" value="1"/>
</dbReference>
<dbReference type="Pfam" id="PF00665">
    <property type="entry name" value="rve"/>
    <property type="match status" value="1"/>
</dbReference>
<evidence type="ECO:0000256" key="4">
    <source>
        <dbReference type="ARBA" id="ARBA00022759"/>
    </source>
</evidence>
<dbReference type="Gene3D" id="1.10.340.70">
    <property type="match status" value="1"/>
</dbReference>
<dbReference type="eggNOG" id="KOG0017">
    <property type="taxonomic scope" value="Eukaryota"/>
</dbReference>
<dbReference type="EnsemblMetazoa" id="Aqu2.1.22186_001">
    <property type="protein sequence ID" value="Aqu2.1.22186_001"/>
    <property type="gene ID" value="Aqu2.1.22186"/>
</dbReference>
<protein>
    <recommendedName>
        <fullName evidence="7">Integrase catalytic domain-containing protein</fullName>
    </recommendedName>
</protein>
<dbReference type="GO" id="GO:0004519">
    <property type="term" value="F:endonuclease activity"/>
    <property type="evidence" value="ECO:0007669"/>
    <property type="project" value="UniProtKB-KW"/>
</dbReference>
<dbReference type="OrthoDB" id="8187670at2759"/>
<dbReference type="PROSITE" id="PS50994">
    <property type="entry name" value="INTEGRASE"/>
    <property type="match status" value="1"/>
</dbReference>
<dbReference type="SUPFAM" id="SSF53098">
    <property type="entry name" value="Ribonuclease H-like"/>
    <property type="match status" value="1"/>
</dbReference>
<dbReference type="AlphaFoldDB" id="A0A1X7U411"/>
<evidence type="ECO:0000256" key="1">
    <source>
        <dbReference type="ARBA" id="ARBA00022679"/>
    </source>
</evidence>
<dbReference type="CDD" id="cd09274">
    <property type="entry name" value="RNase_HI_RT_Ty3"/>
    <property type="match status" value="1"/>
</dbReference>
<dbReference type="InterPro" id="IPR001584">
    <property type="entry name" value="Integrase_cat-core"/>
</dbReference>
<dbReference type="PANTHER" id="PTHR37984:SF5">
    <property type="entry name" value="PROTEIN NYNRIN-LIKE"/>
    <property type="match status" value="1"/>
</dbReference>
<proteinExistence type="predicted"/>
<keyword evidence="1" id="KW-0808">Transferase</keyword>
<keyword evidence="2" id="KW-0548">Nucleotidyltransferase</keyword>
<keyword evidence="4" id="KW-0255">Endonuclease</keyword>
<dbReference type="InterPro" id="IPR043502">
    <property type="entry name" value="DNA/RNA_pol_sf"/>
</dbReference>
<dbReference type="InterPro" id="IPR043128">
    <property type="entry name" value="Rev_trsase/Diguanyl_cyclase"/>
</dbReference>
<dbReference type="GO" id="GO:0016787">
    <property type="term" value="F:hydrolase activity"/>
    <property type="evidence" value="ECO:0007669"/>
    <property type="project" value="UniProtKB-KW"/>
</dbReference>
<dbReference type="PANTHER" id="PTHR37984">
    <property type="entry name" value="PROTEIN CBG26694"/>
    <property type="match status" value="1"/>
</dbReference>
<feature type="domain" description="Integrase catalytic" evidence="7">
    <location>
        <begin position="337"/>
        <end position="434"/>
    </location>
</feature>
<dbReference type="InterPro" id="IPR050951">
    <property type="entry name" value="Retrovirus_Pol_polyprotein"/>
</dbReference>
<dbReference type="GO" id="GO:0015074">
    <property type="term" value="P:DNA integration"/>
    <property type="evidence" value="ECO:0007669"/>
    <property type="project" value="InterPro"/>
</dbReference>
<dbReference type="Gene3D" id="3.30.420.10">
    <property type="entry name" value="Ribonuclease H-like superfamily/Ribonuclease H"/>
    <property type="match status" value="1"/>
</dbReference>
<dbReference type="Gene3D" id="3.30.70.270">
    <property type="match status" value="1"/>
</dbReference>
<dbReference type="InterPro" id="IPR041588">
    <property type="entry name" value="Integrase_H2C2"/>
</dbReference>
<keyword evidence="6" id="KW-0695">RNA-directed DNA polymerase</keyword>
<evidence type="ECO:0000256" key="3">
    <source>
        <dbReference type="ARBA" id="ARBA00022722"/>
    </source>
</evidence>
<evidence type="ECO:0000256" key="6">
    <source>
        <dbReference type="ARBA" id="ARBA00022918"/>
    </source>
</evidence>
<evidence type="ECO:0000256" key="5">
    <source>
        <dbReference type="ARBA" id="ARBA00022801"/>
    </source>
</evidence>
<dbReference type="InterPro" id="IPR036397">
    <property type="entry name" value="RNaseH_sf"/>
</dbReference>
<keyword evidence="5" id="KW-0378">Hydrolase</keyword>
<dbReference type="InterPro" id="IPR012337">
    <property type="entry name" value="RNaseH-like_sf"/>
</dbReference>
<dbReference type="SUPFAM" id="SSF56672">
    <property type="entry name" value="DNA/RNA polymerases"/>
    <property type="match status" value="1"/>
</dbReference>
<dbReference type="InterPro" id="IPR041373">
    <property type="entry name" value="RT_RNaseH"/>
</dbReference>
<sequence length="434" mass="48718">MPFRSTASPLPGSYHFCCWCDESKIEAVSSYPPPANEKQLRQFLGLANYYRRFVKRYAQLVSPLTKLLRKEFTLYTDASDVAPGAVLSQTLAAQERVVSYFSRQLQKAERRYSTIDREALAIVSAIKEIYPYLYGFVFTLVTDHNPLMLLKGLRDVGGKMTRWLLFLQQFHYKIIYSPGKCNVNADALSRIPVVAVVDTLIPSYTQQQIQDLQAQNTQLQPIIGSLKKGTALPSTVPPGLRQAFLLNDTLHQKSQDPASRVVYNQLIVSQSLCKIVFNYTHSQSGHLGIHKTLKKIRERFYWPGYESSITEWIQQCEACQKCNAPVPTPVAPFGTITASQPFEKVSWNIMGPLPTTDRGNQYILVVTDLFSKWVEAFPLASTTAETLATVLINQIVCCYGVPQFLHSDQGPPNITAKVIQSLCLQLGIDITISP</sequence>
<accession>A0A1X7U411</accession>
<keyword evidence="3" id="KW-0540">Nuclease</keyword>
<reference evidence="8" key="1">
    <citation type="submission" date="2017-05" db="UniProtKB">
        <authorList>
            <consortium name="EnsemblMetazoa"/>
        </authorList>
    </citation>
    <scope>IDENTIFICATION</scope>
</reference>
<dbReference type="InParanoid" id="A0A1X7U411"/>
<dbReference type="FunFam" id="1.10.340.70:FF:000001">
    <property type="entry name" value="Retrovirus-related Pol polyprotein from transposon gypsy-like Protein"/>
    <property type="match status" value="1"/>
</dbReference>
<dbReference type="Pfam" id="PF17921">
    <property type="entry name" value="Integrase_H2C2"/>
    <property type="match status" value="1"/>
</dbReference>
<dbReference type="GO" id="GO:0003964">
    <property type="term" value="F:RNA-directed DNA polymerase activity"/>
    <property type="evidence" value="ECO:0007669"/>
    <property type="project" value="UniProtKB-KW"/>
</dbReference>
<dbReference type="FunFam" id="3.10.20.370:FF:000001">
    <property type="entry name" value="Retrovirus-related Pol polyprotein from transposon 17.6-like protein"/>
    <property type="match status" value="1"/>
</dbReference>
<dbReference type="GO" id="GO:0003676">
    <property type="term" value="F:nucleic acid binding"/>
    <property type="evidence" value="ECO:0007669"/>
    <property type="project" value="InterPro"/>
</dbReference>
<evidence type="ECO:0000256" key="2">
    <source>
        <dbReference type="ARBA" id="ARBA00022695"/>
    </source>
</evidence>
<evidence type="ECO:0000259" key="7">
    <source>
        <dbReference type="PROSITE" id="PS50994"/>
    </source>
</evidence>
<dbReference type="FunFam" id="3.30.70.270:FF:000020">
    <property type="entry name" value="Transposon Tf2-6 polyprotein-like Protein"/>
    <property type="match status" value="1"/>
</dbReference>
<organism evidence="8">
    <name type="scientific">Amphimedon queenslandica</name>
    <name type="common">Sponge</name>
    <dbReference type="NCBI Taxonomy" id="400682"/>
    <lineage>
        <taxon>Eukaryota</taxon>
        <taxon>Metazoa</taxon>
        <taxon>Porifera</taxon>
        <taxon>Demospongiae</taxon>
        <taxon>Heteroscleromorpha</taxon>
        <taxon>Haplosclerida</taxon>
        <taxon>Niphatidae</taxon>
        <taxon>Amphimedon</taxon>
    </lineage>
</organism>
<name>A0A1X7U411_AMPQE</name>